<organism evidence="16 17">
    <name type="scientific">Candidatus Roizmanbacteria bacterium RIFCSPHIGHO2_01_FULL_39_8</name>
    <dbReference type="NCBI Taxonomy" id="1802033"/>
    <lineage>
        <taxon>Bacteria</taxon>
        <taxon>Candidatus Roizmaniibacteriota</taxon>
    </lineage>
</organism>
<evidence type="ECO:0000256" key="2">
    <source>
        <dbReference type="ARBA" id="ARBA00022448"/>
    </source>
</evidence>
<keyword evidence="15" id="KW-0175">Coiled coil</keyword>
<dbReference type="Pfam" id="PF00430">
    <property type="entry name" value="ATP-synt_B"/>
    <property type="match status" value="1"/>
</dbReference>
<protein>
    <recommendedName>
        <fullName evidence="13">ATP synthase subunit b</fullName>
    </recommendedName>
    <alternativeName>
        <fullName evidence="13">ATP synthase F(0) sector subunit b</fullName>
    </alternativeName>
    <alternativeName>
        <fullName evidence="13">ATPase subunit I</fullName>
    </alternativeName>
    <alternativeName>
        <fullName evidence="13">F-type ATPase subunit b</fullName>
        <shortName evidence="13">F-ATPase subunit b</shortName>
    </alternativeName>
</protein>
<dbReference type="NCBIfam" id="TIGR01144">
    <property type="entry name" value="ATP_synt_b"/>
    <property type="match status" value="1"/>
</dbReference>
<evidence type="ECO:0000256" key="9">
    <source>
        <dbReference type="ARBA" id="ARBA00023136"/>
    </source>
</evidence>
<sequence>MENLGIDGKLLIAQLINFGIFFLLFAKFISKPFLKFLQQERRNEKDKESLLGKLKKGEEELGLQEKEMRNKIKKERNEIIEKSKEEGLRLREQIVAEANKDAETLKKKAMKEVDEERIKLHQDVKNKVADLSVLLVEKTLQQNLDENSKKRITQSLLKNLPVIK</sequence>
<dbReference type="GO" id="GO:0046933">
    <property type="term" value="F:proton-transporting ATP synthase activity, rotational mechanism"/>
    <property type="evidence" value="ECO:0007669"/>
    <property type="project" value="UniProtKB-UniRule"/>
</dbReference>
<comment type="caution">
    <text evidence="16">The sequence shown here is derived from an EMBL/GenBank/DDBJ whole genome shotgun (WGS) entry which is preliminary data.</text>
</comment>
<evidence type="ECO:0000256" key="13">
    <source>
        <dbReference type="HAMAP-Rule" id="MF_01398"/>
    </source>
</evidence>
<evidence type="ECO:0000256" key="6">
    <source>
        <dbReference type="ARBA" id="ARBA00022781"/>
    </source>
</evidence>
<evidence type="ECO:0000256" key="10">
    <source>
        <dbReference type="ARBA" id="ARBA00023310"/>
    </source>
</evidence>
<keyword evidence="7 13" id="KW-1133">Transmembrane helix</keyword>
<keyword evidence="5 13" id="KW-0812">Transmembrane</keyword>
<keyword evidence="2 13" id="KW-0813">Transport</keyword>
<dbReference type="CDD" id="cd06503">
    <property type="entry name" value="ATP-synt_Fo_b"/>
    <property type="match status" value="1"/>
</dbReference>
<dbReference type="GO" id="GO:0012505">
    <property type="term" value="C:endomembrane system"/>
    <property type="evidence" value="ECO:0007669"/>
    <property type="project" value="UniProtKB-SubCell"/>
</dbReference>
<evidence type="ECO:0000256" key="12">
    <source>
        <dbReference type="ARBA" id="ARBA00037847"/>
    </source>
</evidence>
<dbReference type="GO" id="GO:0046961">
    <property type="term" value="F:proton-transporting ATPase activity, rotational mechanism"/>
    <property type="evidence" value="ECO:0007669"/>
    <property type="project" value="TreeGrafter"/>
</dbReference>
<keyword evidence="9 13" id="KW-0472">Membrane</keyword>
<keyword evidence="6 13" id="KW-0375">Hydrogen ion transport</keyword>
<dbReference type="InterPro" id="IPR005864">
    <property type="entry name" value="ATP_synth_F0_bsu_bac"/>
</dbReference>
<proteinExistence type="inferred from homology"/>
<evidence type="ECO:0000256" key="8">
    <source>
        <dbReference type="ARBA" id="ARBA00023065"/>
    </source>
</evidence>
<comment type="function">
    <text evidence="11 13">F(1)F(0) ATP synthase produces ATP from ADP in the presence of a proton or sodium gradient. F-type ATPases consist of two structural domains, F(1) containing the extramembraneous catalytic core and F(0) containing the membrane proton channel, linked together by a central stalk and a peripheral stalk. During catalysis, ATP synthesis in the catalytic domain of F(1) is coupled via a rotary mechanism of the central stalk subunits to proton translocation.</text>
</comment>
<dbReference type="InterPro" id="IPR002146">
    <property type="entry name" value="ATP_synth_b/b'su_bac/chlpt"/>
</dbReference>
<feature type="transmembrane region" description="Helical" evidence="13">
    <location>
        <begin position="12"/>
        <end position="29"/>
    </location>
</feature>
<dbReference type="EMBL" id="MFZI01000083">
    <property type="protein sequence ID" value="OGK17610.1"/>
    <property type="molecule type" value="Genomic_DNA"/>
</dbReference>
<evidence type="ECO:0000256" key="14">
    <source>
        <dbReference type="RuleBase" id="RU003848"/>
    </source>
</evidence>
<keyword evidence="8 13" id="KW-0406">Ion transport</keyword>
<keyword evidence="3 13" id="KW-1003">Cell membrane</keyword>
<dbReference type="PANTHER" id="PTHR33445:SF1">
    <property type="entry name" value="ATP SYNTHASE SUBUNIT B"/>
    <property type="match status" value="1"/>
</dbReference>
<evidence type="ECO:0000313" key="16">
    <source>
        <dbReference type="EMBL" id="OGK17610.1"/>
    </source>
</evidence>
<feature type="coiled-coil region" evidence="15">
    <location>
        <begin position="58"/>
        <end position="119"/>
    </location>
</feature>
<evidence type="ECO:0000313" key="17">
    <source>
        <dbReference type="Proteomes" id="UP000177026"/>
    </source>
</evidence>
<dbReference type="InterPro" id="IPR050059">
    <property type="entry name" value="ATP_synthase_B_chain"/>
</dbReference>
<dbReference type="HAMAP" id="MF_01398">
    <property type="entry name" value="ATP_synth_b_bprime"/>
    <property type="match status" value="1"/>
</dbReference>
<comment type="function">
    <text evidence="13">Component of the F(0) channel, it forms part of the peripheral stalk, linking F(1) to F(0).</text>
</comment>
<comment type="subunit">
    <text evidence="13">F-type ATPases have 2 components, F(1) - the catalytic core - and F(0) - the membrane proton channel. F(1) has five subunits: alpha(3), beta(3), gamma(1), delta(1), epsilon(1). F(0) has three main subunits: a(1), b(2) and c(10-14). The alpha and beta chains form an alternating ring which encloses part of the gamma chain. F(1) is attached to F(0) by a central stalk formed by the gamma and epsilon chains, while a peripheral stalk is formed by the delta and b chains.</text>
</comment>
<keyword evidence="10 13" id="KW-0066">ATP synthesis</keyword>
<evidence type="ECO:0000256" key="5">
    <source>
        <dbReference type="ARBA" id="ARBA00022692"/>
    </source>
</evidence>
<evidence type="ECO:0000256" key="3">
    <source>
        <dbReference type="ARBA" id="ARBA00022475"/>
    </source>
</evidence>
<name>A0A1F7GFC4_9BACT</name>
<evidence type="ECO:0000256" key="7">
    <source>
        <dbReference type="ARBA" id="ARBA00022989"/>
    </source>
</evidence>
<comment type="subcellular location">
    <subcellularLocation>
        <location evidence="13">Cell membrane</location>
        <topology evidence="13">Single-pass membrane protein</topology>
    </subcellularLocation>
    <subcellularLocation>
        <location evidence="12">Endomembrane system</location>
        <topology evidence="12">Single-pass membrane protein</topology>
    </subcellularLocation>
</comment>
<evidence type="ECO:0000256" key="11">
    <source>
        <dbReference type="ARBA" id="ARBA00025198"/>
    </source>
</evidence>
<evidence type="ECO:0000256" key="1">
    <source>
        <dbReference type="ARBA" id="ARBA00005513"/>
    </source>
</evidence>
<dbReference type="PANTHER" id="PTHR33445">
    <property type="entry name" value="ATP SYNTHASE SUBUNIT B', CHLOROPLASTIC"/>
    <property type="match status" value="1"/>
</dbReference>
<evidence type="ECO:0000256" key="4">
    <source>
        <dbReference type="ARBA" id="ARBA00022547"/>
    </source>
</evidence>
<dbReference type="AlphaFoldDB" id="A0A1F7GFC4"/>
<gene>
    <name evidence="13" type="primary">atpF</name>
    <name evidence="16" type="ORF">A2866_04160</name>
</gene>
<dbReference type="Proteomes" id="UP000177026">
    <property type="component" value="Unassembled WGS sequence"/>
</dbReference>
<evidence type="ECO:0000256" key="15">
    <source>
        <dbReference type="SAM" id="Coils"/>
    </source>
</evidence>
<comment type="similarity">
    <text evidence="1 13 14">Belongs to the ATPase B chain family.</text>
</comment>
<dbReference type="GO" id="GO:0005886">
    <property type="term" value="C:plasma membrane"/>
    <property type="evidence" value="ECO:0007669"/>
    <property type="project" value="UniProtKB-SubCell"/>
</dbReference>
<reference evidence="16 17" key="1">
    <citation type="journal article" date="2016" name="Nat. Commun.">
        <title>Thousands of microbial genomes shed light on interconnected biogeochemical processes in an aquifer system.</title>
        <authorList>
            <person name="Anantharaman K."/>
            <person name="Brown C.T."/>
            <person name="Hug L.A."/>
            <person name="Sharon I."/>
            <person name="Castelle C.J."/>
            <person name="Probst A.J."/>
            <person name="Thomas B.C."/>
            <person name="Singh A."/>
            <person name="Wilkins M.J."/>
            <person name="Karaoz U."/>
            <person name="Brodie E.L."/>
            <person name="Williams K.H."/>
            <person name="Hubbard S.S."/>
            <person name="Banfield J.F."/>
        </authorList>
    </citation>
    <scope>NUCLEOTIDE SEQUENCE [LARGE SCALE GENOMIC DNA]</scope>
</reference>
<keyword evidence="4 13" id="KW-0138">CF(0)</keyword>
<accession>A0A1F7GFC4</accession>
<dbReference type="GO" id="GO:0045259">
    <property type="term" value="C:proton-transporting ATP synthase complex"/>
    <property type="evidence" value="ECO:0007669"/>
    <property type="project" value="UniProtKB-KW"/>
</dbReference>